<feature type="transmembrane region" description="Helical" evidence="1">
    <location>
        <begin position="21"/>
        <end position="41"/>
    </location>
</feature>
<proteinExistence type="predicted"/>
<keyword evidence="1" id="KW-0472">Membrane</keyword>
<gene>
    <name evidence="2" type="ORF">AABB28_09195</name>
</gene>
<evidence type="ECO:0000256" key="1">
    <source>
        <dbReference type="SAM" id="Phobius"/>
    </source>
</evidence>
<reference evidence="2 3" key="1">
    <citation type="submission" date="2024-04" db="EMBL/GenBank/DDBJ databases">
        <title>Phylogenomic analyses of a clade within the roseobacter group suggest taxonomic reassignments of species of the genera Aestuariivita, Citreicella, Loktanella, Nautella, Pelagibaca, Ruegeria, Thalassobius, Thiobacimonas and Tropicibacter, and the proposal o.</title>
        <authorList>
            <person name="Jeon C.O."/>
        </authorList>
    </citation>
    <scope>NUCLEOTIDE SEQUENCE [LARGE SCALE GENOMIC DNA]</scope>
    <source>
        <strain evidence="2 3">G8-12</strain>
    </source>
</reference>
<organism evidence="2 3">
    <name type="scientific">Yoonia algicola</name>
    <dbReference type="NCBI Taxonomy" id="3137368"/>
    <lineage>
        <taxon>Bacteria</taxon>
        <taxon>Pseudomonadati</taxon>
        <taxon>Pseudomonadota</taxon>
        <taxon>Alphaproteobacteria</taxon>
        <taxon>Rhodobacterales</taxon>
        <taxon>Paracoccaceae</taxon>
        <taxon>Yoonia</taxon>
    </lineage>
</organism>
<dbReference type="EMBL" id="CP151762">
    <property type="protein sequence ID" value="WZU62108.1"/>
    <property type="molecule type" value="Genomic_DNA"/>
</dbReference>
<keyword evidence="3" id="KW-1185">Reference proteome</keyword>
<dbReference type="AlphaFoldDB" id="A0AAN0M303"/>
<accession>A0AAN0M303</accession>
<dbReference type="KEGG" id="yag:AABB28_09195"/>
<name>A0AAN0M303_9RHOB</name>
<evidence type="ECO:0000313" key="2">
    <source>
        <dbReference type="EMBL" id="WZU62108.1"/>
    </source>
</evidence>
<sequence>MKRLASFFQTFRDDEQGSMAIELLLVVPILLWVFLSTFVYFDVFRVETNAVRATITLAEMFSREDTVNSTYLNSAESVLQTLTFEENDPDFRVTVYTFNESDDEFRVVWSRRRGDGIAQNLTNADLADLRAAGRIPDMDNFDQNIYIETRTDYNAPFNIGLGPFTVTNLEDLTFTNDMIIRPRGVRLCFERNNGTSICGPGS</sequence>
<evidence type="ECO:0008006" key="4">
    <source>
        <dbReference type="Google" id="ProtNLM"/>
    </source>
</evidence>
<dbReference type="RefSeq" id="WP_342068520.1">
    <property type="nucleotide sequence ID" value="NZ_CP151762.1"/>
</dbReference>
<evidence type="ECO:0000313" key="3">
    <source>
        <dbReference type="Proteomes" id="UP001451782"/>
    </source>
</evidence>
<protein>
    <recommendedName>
        <fullName evidence="4">Pilus assembly protein</fullName>
    </recommendedName>
</protein>
<dbReference type="Proteomes" id="UP001451782">
    <property type="component" value="Chromosome"/>
</dbReference>
<keyword evidence="1" id="KW-1133">Transmembrane helix</keyword>
<keyword evidence="1" id="KW-0812">Transmembrane</keyword>